<evidence type="ECO:0000313" key="1">
    <source>
        <dbReference type="EMBL" id="MEJ2869531.1"/>
    </source>
</evidence>
<dbReference type="EMBL" id="JBBEGN010000008">
    <property type="protein sequence ID" value="MEJ2869531.1"/>
    <property type="molecule type" value="Genomic_DNA"/>
</dbReference>
<organism evidence="1 2">
    <name type="scientific">Actinomycetospora aurantiaca</name>
    <dbReference type="NCBI Taxonomy" id="3129233"/>
    <lineage>
        <taxon>Bacteria</taxon>
        <taxon>Bacillati</taxon>
        <taxon>Actinomycetota</taxon>
        <taxon>Actinomycetes</taxon>
        <taxon>Pseudonocardiales</taxon>
        <taxon>Pseudonocardiaceae</taxon>
        <taxon>Actinomycetospora</taxon>
    </lineage>
</organism>
<keyword evidence="2" id="KW-1185">Reference proteome</keyword>
<gene>
    <name evidence="1" type="ORF">WCD74_17275</name>
</gene>
<evidence type="ECO:0000313" key="2">
    <source>
        <dbReference type="Proteomes" id="UP001385809"/>
    </source>
</evidence>
<dbReference type="RefSeq" id="WP_337696112.1">
    <property type="nucleotide sequence ID" value="NZ_JBBEGN010000008.1"/>
</dbReference>
<reference evidence="1 2" key="1">
    <citation type="submission" date="2024-03" db="EMBL/GenBank/DDBJ databases">
        <title>Actinomycetospora sp. OC33-EN08, a novel actinomycete isolated from wild orchid (Aerides multiflora).</title>
        <authorList>
            <person name="Suriyachadkun C."/>
        </authorList>
    </citation>
    <scope>NUCLEOTIDE SEQUENCE [LARGE SCALE GENOMIC DNA]</scope>
    <source>
        <strain evidence="1 2">OC33-EN08</strain>
    </source>
</reference>
<sequence>MERPPAGQQDPMAFTWIRGRLVVVGYQPDGDSVRFVPDDLETVRGLENGDRVEPGERDGSLQLRLDAIDSPETHYQDEAQPLADEARDTLLAAVGFSDVAYDDGGTVTSSTPESVPAAICAALVEVNGRPVALLVTGDAVTSHADGDEVDPATVVDASVNAVQTSNGRAYLTLYTSTPEPVRARFLELAAAATGAGSVWAADRSGGFTLATQADIGPEGQLILPKLFRRATDYLRADSERTFVEWVKAQGADNDPVEVAGQRTNLAELLTEDGDRVSLTVPLADLVFVED</sequence>
<accession>A0ABU8MQL0</accession>
<proteinExistence type="predicted"/>
<comment type="caution">
    <text evidence="1">The sequence shown here is derived from an EMBL/GenBank/DDBJ whole genome shotgun (WGS) entry which is preliminary data.</text>
</comment>
<name>A0ABU8MQL0_9PSEU</name>
<dbReference type="Proteomes" id="UP001385809">
    <property type="component" value="Unassembled WGS sequence"/>
</dbReference>
<protein>
    <submittedName>
        <fullName evidence="1">Uncharacterized protein</fullName>
    </submittedName>
</protein>